<name>A0A2S8S4T8_9RHOB</name>
<organism evidence="1 2">
    <name type="scientific">Albidovulum denitrificans</name>
    <dbReference type="NCBI Taxonomy" id="404881"/>
    <lineage>
        <taxon>Bacteria</taxon>
        <taxon>Pseudomonadati</taxon>
        <taxon>Pseudomonadota</taxon>
        <taxon>Alphaproteobacteria</taxon>
        <taxon>Rhodobacterales</taxon>
        <taxon>Paracoccaceae</taxon>
        <taxon>Albidovulum</taxon>
    </lineage>
</organism>
<gene>
    <name evidence="1" type="ORF">LX70_03128</name>
</gene>
<reference evidence="1 2" key="1">
    <citation type="submission" date="2018-02" db="EMBL/GenBank/DDBJ databases">
        <title>Genomic Encyclopedia of Archaeal and Bacterial Type Strains, Phase II (KMG-II): from individual species to whole genera.</title>
        <authorList>
            <person name="Goeker M."/>
        </authorList>
    </citation>
    <scope>NUCLEOTIDE SEQUENCE [LARGE SCALE GENOMIC DNA]</scope>
    <source>
        <strain evidence="1 2">DSM 18921</strain>
    </source>
</reference>
<sequence length="116" mass="13287">MTDYLPEAIRAGLEEARKREQRRRSRLCVHAGEEVYPILRYWDTGFSLDADQVQALRGRVDIYDGPKHLYNSLIIAADIEAGELICTMKRSTPTFDRAPLDYARDDEAPVGYLPRS</sequence>
<accession>A0A2S8S4T8</accession>
<proteinExistence type="predicted"/>
<protein>
    <submittedName>
        <fullName evidence="1">Uncharacterized protein</fullName>
    </submittedName>
</protein>
<comment type="caution">
    <text evidence="1">The sequence shown here is derived from an EMBL/GenBank/DDBJ whole genome shotgun (WGS) entry which is preliminary data.</text>
</comment>
<dbReference type="OrthoDB" id="7658488at2"/>
<dbReference type="Proteomes" id="UP000238338">
    <property type="component" value="Unassembled WGS sequence"/>
</dbReference>
<evidence type="ECO:0000313" key="2">
    <source>
        <dbReference type="Proteomes" id="UP000238338"/>
    </source>
</evidence>
<dbReference type="EMBL" id="PVEP01000007">
    <property type="protein sequence ID" value="PQV55805.1"/>
    <property type="molecule type" value="Genomic_DNA"/>
</dbReference>
<dbReference type="RefSeq" id="WP_105515701.1">
    <property type="nucleotide sequence ID" value="NZ_PVEP01000007.1"/>
</dbReference>
<keyword evidence="2" id="KW-1185">Reference proteome</keyword>
<dbReference type="AlphaFoldDB" id="A0A2S8S4T8"/>
<evidence type="ECO:0000313" key="1">
    <source>
        <dbReference type="EMBL" id="PQV55805.1"/>
    </source>
</evidence>